<dbReference type="PROSITE" id="PS50994">
    <property type="entry name" value="INTEGRASE"/>
    <property type="match status" value="1"/>
</dbReference>
<keyword evidence="3" id="KW-1185">Reference proteome</keyword>
<dbReference type="InterPro" id="IPR036397">
    <property type="entry name" value="RNaseH_sf"/>
</dbReference>
<dbReference type="GO" id="GO:0003676">
    <property type="term" value="F:nucleic acid binding"/>
    <property type="evidence" value="ECO:0007669"/>
    <property type="project" value="InterPro"/>
</dbReference>
<proteinExistence type="predicted"/>
<dbReference type="Pfam" id="PF00665">
    <property type="entry name" value="rve"/>
    <property type="match status" value="1"/>
</dbReference>
<reference evidence="2 3" key="1">
    <citation type="submission" date="2018-10" db="EMBL/GenBank/DDBJ databases">
        <title>Sinomicrobium pectinilyticum sp. nov., a pectinase-producing bacterium isolated from alkaline and saline soil, and emended description of the genus Sinomicrobium.</title>
        <authorList>
            <person name="Cheng B."/>
            <person name="Li C."/>
            <person name="Lai Q."/>
            <person name="Du M."/>
            <person name="Shao Z."/>
            <person name="Xu P."/>
            <person name="Yang C."/>
        </authorList>
    </citation>
    <scope>NUCLEOTIDE SEQUENCE [LARGE SCALE GENOMIC DNA]</scope>
    <source>
        <strain evidence="2 3">5DNS001</strain>
    </source>
</reference>
<gene>
    <name evidence="2" type="ORF">ED312_19145</name>
</gene>
<dbReference type="PANTHER" id="PTHR47515">
    <property type="entry name" value="LOW CALCIUM RESPONSE LOCUS PROTEIN T"/>
    <property type="match status" value="1"/>
</dbReference>
<dbReference type="OrthoDB" id="1495855at2"/>
<feature type="domain" description="Integrase catalytic" evidence="1">
    <location>
        <begin position="1"/>
        <end position="98"/>
    </location>
</feature>
<dbReference type="Gene3D" id="3.30.420.10">
    <property type="entry name" value="Ribonuclease H-like superfamily/Ribonuclease H"/>
    <property type="match status" value="1"/>
</dbReference>
<evidence type="ECO:0000313" key="2">
    <source>
        <dbReference type="EMBL" id="RNL80691.1"/>
    </source>
</evidence>
<organism evidence="2 3">
    <name type="scientific">Sinomicrobium pectinilyticum</name>
    <dbReference type="NCBI Taxonomy" id="1084421"/>
    <lineage>
        <taxon>Bacteria</taxon>
        <taxon>Pseudomonadati</taxon>
        <taxon>Bacteroidota</taxon>
        <taxon>Flavobacteriia</taxon>
        <taxon>Flavobacteriales</taxon>
        <taxon>Flavobacteriaceae</taxon>
        <taxon>Sinomicrobium</taxon>
    </lineage>
</organism>
<dbReference type="InterPro" id="IPR001584">
    <property type="entry name" value="Integrase_cat-core"/>
</dbReference>
<dbReference type="SUPFAM" id="SSF53098">
    <property type="entry name" value="Ribonuclease H-like"/>
    <property type="match status" value="1"/>
</dbReference>
<dbReference type="EMBL" id="RJTM01000128">
    <property type="protein sequence ID" value="RNL80691.1"/>
    <property type="molecule type" value="Genomic_DNA"/>
</dbReference>
<dbReference type="AlphaFoldDB" id="A0A3N0DYQ2"/>
<dbReference type="PANTHER" id="PTHR47515:SF2">
    <property type="entry name" value="INTEGRASE CORE DOMAIN PROTEIN"/>
    <property type="match status" value="1"/>
</dbReference>
<dbReference type="Proteomes" id="UP000267469">
    <property type="component" value="Unassembled WGS sequence"/>
</dbReference>
<dbReference type="GO" id="GO:0015074">
    <property type="term" value="P:DNA integration"/>
    <property type="evidence" value="ECO:0007669"/>
    <property type="project" value="InterPro"/>
</dbReference>
<evidence type="ECO:0000313" key="3">
    <source>
        <dbReference type="Proteomes" id="UP000267469"/>
    </source>
</evidence>
<comment type="caution">
    <text evidence="2">The sequence shown here is derived from an EMBL/GenBank/DDBJ whole genome shotgun (WGS) entry which is preliminary data.</text>
</comment>
<dbReference type="InterPro" id="IPR012337">
    <property type="entry name" value="RNaseH-like_sf"/>
</dbReference>
<name>A0A3N0DYQ2_SINP1</name>
<evidence type="ECO:0000259" key="1">
    <source>
        <dbReference type="PROSITE" id="PS50994"/>
    </source>
</evidence>
<accession>A0A3N0DYQ2</accession>
<protein>
    <submittedName>
        <fullName evidence="2">Transposase</fullName>
    </submittedName>
</protein>
<dbReference type="RefSeq" id="WP_123217637.1">
    <property type="nucleotide sequence ID" value="NZ_RJTM01000128.1"/>
</dbReference>
<sequence>MDCNITWSMDFMQDTLIRGKSFRTFNVIDDHNREALMIGIDTSLSARRIVRDLDKLIQWRSTPQVVRVDNGPEFTSAVFDSWVDIPSILTPVPGMLTP</sequence>